<evidence type="ECO:0000313" key="3">
    <source>
        <dbReference type="Proteomes" id="UP000708208"/>
    </source>
</evidence>
<keyword evidence="3" id="KW-1185">Reference proteome</keyword>
<feature type="compositionally biased region" description="Basic and acidic residues" evidence="1">
    <location>
        <begin position="134"/>
        <end position="155"/>
    </location>
</feature>
<reference evidence="2" key="1">
    <citation type="submission" date="2021-06" db="EMBL/GenBank/DDBJ databases">
        <authorList>
            <person name="Hodson N. C."/>
            <person name="Mongue J. A."/>
            <person name="Jaron S. K."/>
        </authorList>
    </citation>
    <scope>NUCLEOTIDE SEQUENCE</scope>
</reference>
<dbReference type="AlphaFoldDB" id="A0A8J2P760"/>
<evidence type="ECO:0000256" key="1">
    <source>
        <dbReference type="SAM" id="MobiDB-lite"/>
    </source>
</evidence>
<comment type="caution">
    <text evidence="2">The sequence shown here is derived from an EMBL/GenBank/DDBJ whole genome shotgun (WGS) entry which is preliminary data.</text>
</comment>
<organism evidence="2 3">
    <name type="scientific">Allacma fusca</name>
    <dbReference type="NCBI Taxonomy" id="39272"/>
    <lineage>
        <taxon>Eukaryota</taxon>
        <taxon>Metazoa</taxon>
        <taxon>Ecdysozoa</taxon>
        <taxon>Arthropoda</taxon>
        <taxon>Hexapoda</taxon>
        <taxon>Collembola</taxon>
        <taxon>Symphypleona</taxon>
        <taxon>Sminthuridae</taxon>
        <taxon>Allacma</taxon>
    </lineage>
</organism>
<sequence length="228" mass="25562">METHKLRTSQEIWQHGTQWSSDITGKTPDSLLVANLEENCTMLPNLLIKAEHYLNTENNLTANNKLLPTAYEGPGSGLFSGPMTGSYQAVGEKKKRKVSTMEVDMDVILEEEILKDSEDESHSVPSTVPSKTGNKTENKRKFGAQRKREAQEKGKTPTKKVVTEPAPEPATAGSNLKWKLKQKTNEVRPRIKWEDLGKGPHVVILTPVASPNDWMKAEDVQQLRKYLD</sequence>
<proteinExistence type="predicted"/>
<accession>A0A8J2P760</accession>
<protein>
    <submittedName>
        <fullName evidence="2">Uncharacterized protein</fullName>
    </submittedName>
</protein>
<dbReference type="Proteomes" id="UP000708208">
    <property type="component" value="Unassembled WGS sequence"/>
</dbReference>
<feature type="compositionally biased region" description="Polar residues" evidence="1">
    <location>
        <begin position="123"/>
        <end position="133"/>
    </location>
</feature>
<dbReference type="EMBL" id="CAJVCH010389079">
    <property type="protein sequence ID" value="CAG7817226.1"/>
    <property type="molecule type" value="Genomic_DNA"/>
</dbReference>
<feature type="region of interest" description="Disordered" evidence="1">
    <location>
        <begin position="114"/>
        <end position="184"/>
    </location>
</feature>
<evidence type="ECO:0000313" key="2">
    <source>
        <dbReference type="EMBL" id="CAG7817226.1"/>
    </source>
</evidence>
<name>A0A8J2P760_9HEXA</name>
<gene>
    <name evidence="2" type="ORF">AFUS01_LOCUS27804</name>
</gene>